<reference evidence="1" key="2">
    <citation type="submission" date="2016-10" db="EMBL/GenBank/DDBJ databases">
        <authorList>
            <person name="de Groot N.N."/>
        </authorList>
    </citation>
    <scope>NUCLEOTIDE SEQUENCE</scope>
    <source>
        <strain evidence="1">HV00480</strain>
    </source>
</reference>
<sequence>MCICINCSYVHICSTYQFIKIQHNKETSETDNLFYPSHPVIHANLTDIETYLRVDWDVVECLSFLEQPGKWVHH</sequence>
<dbReference type="RefSeq" id="YP_009313882.1">
    <property type="nucleotide sequence ID" value="NC_031659.1"/>
</dbReference>
<dbReference type="Pfam" id="PF10718">
    <property type="entry name" value="Ycf34"/>
    <property type="match status" value="1"/>
</dbReference>
<gene>
    <name evidence="1" type="primary">ycf34</name>
    <name evidence="1" type="ORF">HV00480_85</name>
</gene>
<dbReference type="GeneID" id="29999201"/>
<name>A0A1G4NUB3_9FLOR</name>
<organism evidence="1">
    <name type="scientific">Hommersandiophycus borowitzkae</name>
    <dbReference type="NCBI Taxonomy" id="268573"/>
    <lineage>
        <taxon>Eukaryota</taxon>
        <taxon>Rhodophyta</taxon>
        <taxon>Florideophyceae</taxon>
        <taxon>Nemaliophycidae</taxon>
        <taxon>Nemaliales</taxon>
        <taxon>Liagoraceae</taxon>
        <taxon>Hommersandiophycus</taxon>
    </lineage>
</organism>
<evidence type="ECO:0000313" key="1">
    <source>
        <dbReference type="EMBL" id="SCW22136.1"/>
    </source>
</evidence>
<proteinExistence type="predicted"/>
<dbReference type="InterPro" id="IPR019656">
    <property type="entry name" value="Uncharacterised_Ycf34"/>
</dbReference>
<keyword evidence="1" id="KW-0934">Plastid</keyword>
<dbReference type="EMBL" id="LT622867">
    <property type="protein sequence ID" value="SCW22136.1"/>
    <property type="molecule type" value="Genomic_DNA"/>
</dbReference>
<geneLocation type="chloroplast" evidence="1"/>
<protein>
    <recommendedName>
        <fullName evidence="2">Ycf34</fullName>
    </recommendedName>
</protein>
<dbReference type="AlphaFoldDB" id="A0A1G4NUB3"/>
<reference evidence="1" key="1">
    <citation type="submission" date="2016-10" db="EMBL/GenBank/DDBJ databases">
        <title>Chloroplast genomes as a tool to resolve red algal phylogenies: a case study in the Nemaliales.</title>
        <authorList>
            <person name="Costa J.F."/>
            <person name="Lin S.M."/>
            <person name="Macaya E.C."/>
            <person name="Fernandez-Garcia C."/>
            <person name="Verbruggen H."/>
        </authorList>
    </citation>
    <scope>NUCLEOTIDE SEQUENCE</scope>
    <source>
        <strain evidence="1">HV00480</strain>
    </source>
</reference>
<evidence type="ECO:0008006" key="2">
    <source>
        <dbReference type="Google" id="ProtNLM"/>
    </source>
</evidence>
<accession>A0A1G4NUB3</accession>
<keyword evidence="1" id="KW-0150">Chloroplast</keyword>